<name>A0A292YH68_9BACL</name>
<dbReference type="NCBIfam" id="TIGR00762">
    <property type="entry name" value="DegV"/>
    <property type="match status" value="1"/>
</dbReference>
<dbReference type="EMBL" id="BDUF01000011">
    <property type="protein sequence ID" value="GAX88938.1"/>
    <property type="molecule type" value="Genomic_DNA"/>
</dbReference>
<evidence type="ECO:0000313" key="3">
    <source>
        <dbReference type="Proteomes" id="UP000217785"/>
    </source>
</evidence>
<keyword evidence="1" id="KW-0446">Lipid-binding</keyword>
<comment type="caution">
    <text evidence="2">The sequence shown here is derived from an EMBL/GenBank/DDBJ whole genome shotgun (WGS) entry which is preliminary data.</text>
</comment>
<dbReference type="Gene3D" id="3.40.50.10170">
    <property type="match status" value="1"/>
</dbReference>
<dbReference type="SUPFAM" id="SSF82549">
    <property type="entry name" value="DAK1/DegV-like"/>
    <property type="match status" value="1"/>
</dbReference>
<protein>
    <submittedName>
        <fullName evidence="2">Fatty acid-binding protein DegV</fullName>
    </submittedName>
</protein>
<dbReference type="PANTHER" id="PTHR33434">
    <property type="entry name" value="DEGV DOMAIN-CONTAINING PROTEIN DR_1986-RELATED"/>
    <property type="match status" value="1"/>
</dbReference>
<dbReference type="InterPro" id="IPR050270">
    <property type="entry name" value="DegV_domain_contain"/>
</dbReference>
<dbReference type="Pfam" id="PF02645">
    <property type="entry name" value="DegV"/>
    <property type="match status" value="1"/>
</dbReference>
<reference evidence="3" key="1">
    <citation type="submission" date="2017-07" db="EMBL/GenBank/DDBJ databases">
        <title>Draft genome sequence of Effusibacillus lacus strain skLN1.</title>
        <authorList>
            <person name="Watanabe M."/>
            <person name="Kojima H."/>
            <person name="Fukui M."/>
        </authorList>
    </citation>
    <scope>NUCLEOTIDE SEQUENCE [LARGE SCALE GENOMIC DNA]</scope>
    <source>
        <strain evidence="3">skLN1</strain>
    </source>
</reference>
<evidence type="ECO:0000256" key="1">
    <source>
        <dbReference type="ARBA" id="ARBA00023121"/>
    </source>
</evidence>
<proteinExistence type="predicted"/>
<dbReference type="InterPro" id="IPR003797">
    <property type="entry name" value="DegV"/>
</dbReference>
<dbReference type="InterPro" id="IPR043168">
    <property type="entry name" value="DegV_C"/>
</dbReference>
<dbReference type="Proteomes" id="UP000217785">
    <property type="component" value="Unassembled WGS sequence"/>
</dbReference>
<accession>A0A292YH68</accession>
<gene>
    <name evidence="2" type="ORF">EFBL_0552</name>
</gene>
<dbReference type="PANTHER" id="PTHR33434:SF2">
    <property type="entry name" value="FATTY ACID-BINDING PROTEIN TM_1468"/>
    <property type="match status" value="1"/>
</dbReference>
<dbReference type="AlphaFoldDB" id="A0A292YH68"/>
<dbReference type="RefSeq" id="WP_165912502.1">
    <property type="nucleotide sequence ID" value="NZ_BDUF01000011.1"/>
</dbReference>
<keyword evidence="3" id="KW-1185">Reference proteome</keyword>
<dbReference type="Gene3D" id="3.30.1180.10">
    <property type="match status" value="1"/>
</dbReference>
<dbReference type="PROSITE" id="PS51482">
    <property type="entry name" value="DEGV"/>
    <property type="match status" value="1"/>
</dbReference>
<sequence>MTKIAWITDSTSGFTPEQAAEHNIHLIPLYVVFDNESFRDGMEITNEEFYARIDRGELPKTSQPSVGDFAELYKRIMDEGYKKGIAVLISANLSGTLETARMAAEMVGFDLAVIDSKITSFPLAQMVLDGQRMEREGKDFAEIVEFLQTYPERFSAYIILDNLEFVHRGGRMNAAQFLLGNLLQIKPILHLPDGRAVVFEKVRSFKKAKSRIFELLSEYRSQDLRICVIHTNVWEQANEWKKELQEMYSNLKVSVQELGSAIAVHAGPGSIGLAWIR</sequence>
<evidence type="ECO:0000313" key="2">
    <source>
        <dbReference type="EMBL" id="GAX88938.1"/>
    </source>
</evidence>
<organism evidence="2 3">
    <name type="scientific">Effusibacillus lacus</name>
    <dbReference type="NCBI Taxonomy" id="1348429"/>
    <lineage>
        <taxon>Bacteria</taxon>
        <taxon>Bacillati</taxon>
        <taxon>Bacillota</taxon>
        <taxon>Bacilli</taxon>
        <taxon>Bacillales</taxon>
        <taxon>Alicyclobacillaceae</taxon>
        <taxon>Effusibacillus</taxon>
    </lineage>
</organism>
<dbReference type="GO" id="GO:0008289">
    <property type="term" value="F:lipid binding"/>
    <property type="evidence" value="ECO:0007669"/>
    <property type="project" value="UniProtKB-KW"/>
</dbReference>